<dbReference type="Proteomes" id="UP000811619">
    <property type="component" value="Unassembled WGS sequence"/>
</dbReference>
<feature type="domain" description="Hemerythrin-like" evidence="2">
    <location>
        <begin position="102"/>
        <end position="200"/>
    </location>
</feature>
<dbReference type="InterPro" id="IPR012312">
    <property type="entry name" value="Hemerythrin-like"/>
</dbReference>
<protein>
    <recommendedName>
        <fullName evidence="2">Hemerythrin-like domain-containing protein</fullName>
    </recommendedName>
</protein>
<sequence>MAFLASVVLFTRRSPYWQDRAEPTAQWADSPVRLVGTPWARTRKVSWETGFWTHGDKEGWTDDPQDDLLTTAATHMALLRNALIRGFNSIYVQAPLVRAEDLDDFVGYALTWHAFLVSHHDDEEGMLFPDVEGVLGDDLIWGEMKAEHESFLPGLQAFKAHLTTRNSTTGLSPTTLLAIMDSFREPLEHHLHHEIDVMGALATHPNLPARESLGGARAAHMLKTWGKNTVTKAGYADVLPFFLLNTDTTFEDGLWKKWPRMPQPIRWAMVNLVGMWHGSRWRFASCDASGRPRELYVFRGSGGRGGRGENEKDGQRSEL</sequence>
<dbReference type="PANTHER" id="PTHR38048:SF2">
    <property type="entry name" value="HEMERYTHRIN-LIKE DOMAIN-CONTAINING PROTEIN"/>
    <property type="match status" value="1"/>
</dbReference>
<organism evidence="3 4">
    <name type="scientific">Claviceps africana</name>
    <dbReference type="NCBI Taxonomy" id="83212"/>
    <lineage>
        <taxon>Eukaryota</taxon>
        <taxon>Fungi</taxon>
        <taxon>Dikarya</taxon>
        <taxon>Ascomycota</taxon>
        <taxon>Pezizomycotina</taxon>
        <taxon>Sordariomycetes</taxon>
        <taxon>Hypocreomycetidae</taxon>
        <taxon>Hypocreales</taxon>
        <taxon>Clavicipitaceae</taxon>
        <taxon>Claviceps</taxon>
    </lineage>
</organism>
<dbReference type="EMBL" id="SRPY01000166">
    <property type="protein sequence ID" value="KAG5927634.1"/>
    <property type="molecule type" value="Genomic_DNA"/>
</dbReference>
<gene>
    <name evidence="3" type="ORF">E4U42_002001</name>
</gene>
<dbReference type="Pfam" id="PF01814">
    <property type="entry name" value="Hemerythrin"/>
    <property type="match status" value="1"/>
</dbReference>
<evidence type="ECO:0000256" key="1">
    <source>
        <dbReference type="SAM" id="MobiDB-lite"/>
    </source>
</evidence>
<dbReference type="InterPro" id="IPR053206">
    <property type="entry name" value="Dimeric_xanthone_biosynth"/>
</dbReference>
<evidence type="ECO:0000313" key="4">
    <source>
        <dbReference type="Proteomes" id="UP000811619"/>
    </source>
</evidence>
<comment type="caution">
    <text evidence="3">The sequence shown here is derived from an EMBL/GenBank/DDBJ whole genome shotgun (WGS) entry which is preliminary data.</text>
</comment>
<dbReference type="CDD" id="cd12108">
    <property type="entry name" value="Hr-like"/>
    <property type="match status" value="1"/>
</dbReference>
<feature type="compositionally biased region" description="Basic and acidic residues" evidence="1">
    <location>
        <begin position="306"/>
        <end position="319"/>
    </location>
</feature>
<dbReference type="AlphaFoldDB" id="A0A8K0NJU2"/>
<evidence type="ECO:0000313" key="3">
    <source>
        <dbReference type="EMBL" id="KAG5927634.1"/>
    </source>
</evidence>
<feature type="region of interest" description="Disordered" evidence="1">
    <location>
        <begin position="299"/>
        <end position="319"/>
    </location>
</feature>
<keyword evidence="4" id="KW-1185">Reference proteome</keyword>
<reference evidence="3" key="1">
    <citation type="journal article" date="2020" name="bioRxiv">
        <title>Whole genome comparisons of ergot fungi reveals the divergence and evolution of species within the genus Claviceps are the result of varying mechanisms driving genome evolution and host range expansion.</title>
        <authorList>
            <person name="Wyka S.A."/>
            <person name="Mondo S.J."/>
            <person name="Liu M."/>
            <person name="Dettman J."/>
            <person name="Nalam V."/>
            <person name="Broders K.D."/>
        </authorList>
    </citation>
    <scope>NUCLEOTIDE SEQUENCE</scope>
    <source>
        <strain evidence="3">CCC 489</strain>
    </source>
</reference>
<name>A0A8K0NJU2_9HYPO</name>
<dbReference type="PANTHER" id="PTHR38048">
    <property type="entry name" value="EXPRESSED PROTEIN"/>
    <property type="match status" value="1"/>
</dbReference>
<dbReference type="Gene3D" id="1.20.120.520">
    <property type="entry name" value="nmb1532 protein domain like"/>
    <property type="match status" value="1"/>
</dbReference>
<proteinExistence type="predicted"/>
<evidence type="ECO:0000259" key="2">
    <source>
        <dbReference type="Pfam" id="PF01814"/>
    </source>
</evidence>
<dbReference type="OrthoDB" id="58416at2759"/>
<accession>A0A8K0NJU2</accession>